<proteinExistence type="predicted"/>
<evidence type="ECO:0000313" key="1">
    <source>
        <dbReference type="EMBL" id="KOO30890.1"/>
    </source>
</evidence>
<name>A0A0M0JWF6_9EUKA</name>
<organism evidence="1 2">
    <name type="scientific">Chrysochromulina tobinii</name>
    <dbReference type="NCBI Taxonomy" id="1460289"/>
    <lineage>
        <taxon>Eukaryota</taxon>
        <taxon>Haptista</taxon>
        <taxon>Haptophyta</taxon>
        <taxon>Prymnesiophyceae</taxon>
        <taxon>Prymnesiales</taxon>
        <taxon>Chrysochromulinaceae</taxon>
        <taxon>Chrysochromulina</taxon>
    </lineage>
</organism>
<dbReference type="AlphaFoldDB" id="A0A0M0JWF6"/>
<reference evidence="2" key="1">
    <citation type="journal article" date="2015" name="PLoS Genet.">
        <title>Genome Sequence and Transcriptome Analyses of Chrysochromulina tobin: Metabolic Tools for Enhanced Algal Fitness in the Prominent Order Prymnesiales (Haptophyceae).</title>
        <authorList>
            <person name="Hovde B.T."/>
            <person name="Deodato C.R."/>
            <person name="Hunsperger H.M."/>
            <person name="Ryken S.A."/>
            <person name="Yost W."/>
            <person name="Jha R.K."/>
            <person name="Patterson J."/>
            <person name="Monnat R.J. Jr."/>
            <person name="Barlow S.B."/>
            <person name="Starkenburg S.R."/>
            <person name="Cattolico R.A."/>
        </authorList>
    </citation>
    <scope>NUCLEOTIDE SEQUENCE</scope>
    <source>
        <strain evidence="2">CCMP291</strain>
    </source>
</reference>
<dbReference type="SUPFAM" id="SSF48371">
    <property type="entry name" value="ARM repeat"/>
    <property type="match status" value="1"/>
</dbReference>
<dbReference type="EMBL" id="JWZX01002133">
    <property type="protein sequence ID" value="KOO30890.1"/>
    <property type="molecule type" value="Genomic_DNA"/>
</dbReference>
<dbReference type="InterPro" id="IPR011989">
    <property type="entry name" value="ARM-like"/>
</dbReference>
<evidence type="ECO:0000313" key="2">
    <source>
        <dbReference type="Proteomes" id="UP000037460"/>
    </source>
</evidence>
<dbReference type="InterPro" id="IPR016024">
    <property type="entry name" value="ARM-type_fold"/>
</dbReference>
<protein>
    <submittedName>
        <fullName evidence="1">Uncharacterized protein</fullName>
    </submittedName>
</protein>
<accession>A0A0M0JWF6</accession>
<dbReference type="Gene3D" id="1.25.10.10">
    <property type="entry name" value="Leucine-rich Repeat Variant"/>
    <property type="match status" value="1"/>
</dbReference>
<dbReference type="Proteomes" id="UP000037460">
    <property type="component" value="Unassembled WGS sequence"/>
</dbReference>
<keyword evidence="2" id="KW-1185">Reference proteome</keyword>
<sequence>MAISDESELTSPITQVLGDDLSADRRVELADVLLEMSVPLGVENATKTFIGAREGLEGSLLEKLLYDPSSNVRLIVFRKLPVMLSALMPGTEVPPAIKTVCELINRLLKDPNWRVRHASLSMLPFLAFILKTPDKFAEALPALQWGAVLGDSISMVRSEMVQVALQIASLPGFLHTGWTVKSLYAQCVEKGLFTSKDYHHRSALLKLLVARDPWDASVTYPMPVEKDSKASFCALLDEVLQAEWNEGVVEFKAVGKSLPAGGKAAGSGAASSSEGGGLLPLSANGMAEKIALAISASPDAGAELVKVDTKAAGLDLTAYYWEHGEYLKAGKVPNLVLQAAKALGQVGALPHYAKAKEPIKTALRAKLPDLRTGGTESDLDVAVEIATALVALGEVRSSDPKLEAALTYLEETHSLALKKEDAKAEAPS</sequence>
<gene>
    <name evidence="1" type="ORF">Ctob_007777</name>
</gene>
<comment type="caution">
    <text evidence="1">The sequence shown here is derived from an EMBL/GenBank/DDBJ whole genome shotgun (WGS) entry which is preliminary data.</text>
</comment>